<feature type="domain" description="Uracil-DNA glycosylase-like" evidence="10">
    <location>
        <begin position="47"/>
        <end position="205"/>
    </location>
</feature>
<keyword evidence="8" id="KW-0411">Iron-sulfur</keyword>
<dbReference type="InterPro" id="IPR051536">
    <property type="entry name" value="UDG_Type-4/5"/>
</dbReference>
<dbReference type="InterPro" id="IPR005273">
    <property type="entry name" value="Ura-DNA_glyco_family4"/>
</dbReference>
<evidence type="ECO:0000256" key="1">
    <source>
        <dbReference type="ARBA" id="ARBA00006521"/>
    </source>
</evidence>
<evidence type="ECO:0000313" key="11">
    <source>
        <dbReference type="EMBL" id="MFC5906505.1"/>
    </source>
</evidence>
<evidence type="ECO:0000256" key="7">
    <source>
        <dbReference type="ARBA" id="ARBA00023004"/>
    </source>
</evidence>
<dbReference type="SMART" id="SM00987">
    <property type="entry name" value="UreE_C"/>
    <property type="match status" value="1"/>
</dbReference>
<evidence type="ECO:0000256" key="2">
    <source>
        <dbReference type="ARBA" id="ARBA00019403"/>
    </source>
</evidence>
<evidence type="ECO:0000256" key="6">
    <source>
        <dbReference type="ARBA" id="ARBA00022801"/>
    </source>
</evidence>
<dbReference type="Pfam" id="PF03167">
    <property type="entry name" value="UDG"/>
    <property type="match status" value="1"/>
</dbReference>
<keyword evidence="5" id="KW-0227">DNA damage</keyword>
<name>A0ABW1FXN8_9ACTN</name>
<sequence>MNAASTPEAAYDAGPFVPEDADLAGLARAAADCRGCPLHEAATRTVFGEGSPDARVVLIGEQPGDQEDRQGHPFVGPAGRELSRALEEAGIDPELAYITNAVKHFKFTVREERGKRRMHESPSLREVRACRPWLDAELSLLAPDLVVALGATAARGLLGSDFRLTRHRGELQPGNPPVLATIHPSAVLRSPDRGAMHASLVSDLTVAARTLAGT</sequence>
<keyword evidence="9" id="KW-0234">DNA repair</keyword>
<keyword evidence="7" id="KW-0408">Iron</keyword>
<keyword evidence="6" id="KW-0378">Hydrolase</keyword>
<dbReference type="RefSeq" id="WP_380579980.1">
    <property type="nucleotide sequence ID" value="NZ_JBHSQJ010000013.1"/>
</dbReference>
<keyword evidence="12" id="KW-1185">Reference proteome</keyword>
<keyword evidence="3" id="KW-0004">4Fe-4S</keyword>
<evidence type="ECO:0000313" key="12">
    <source>
        <dbReference type="Proteomes" id="UP001596174"/>
    </source>
</evidence>
<comment type="similarity">
    <text evidence="1">Belongs to the uracil-DNA glycosylase (UDG) superfamily. Type 4 (UDGa) family.</text>
</comment>
<dbReference type="PANTHER" id="PTHR33693">
    <property type="entry name" value="TYPE-5 URACIL-DNA GLYCOSYLASE"/>
    <property type="match status" value="1"/>
</dbReference>
<dbReference type="EMBL" id="JBHSQJ010000013">
    <property type="protein sequence ID" value="MFC5906505.1"/>
    <property type="molecule type" value="Genomic_DNA"/>
</dbReference>
<proteinExistence type="inferred from homology"/>
<dbReference type="Proteomes" id="UP001596174">
    <property type="component" value="Unassembled WGS sequence"/>
</dbReference>
<accession>A0ABW1FXN8</accession>
<organism evidence="11 12">
    <name type="scientific">Streptacidiphilus monticola</name>
    <dbReference type="NCBI Taxonomy" id="2161674"/>
    <lineage>
        <taxon>Bacteria</taxon>
        <taxon>Bacillati</taxon>
        <taxon>Actinomycetota</taxon>
        <taxon>Actinomycetes</taxon>
        <taxon>Kitasatosporales</taxon>
        <taxon>Streptomycetaceae</taxon>
        <taxon>Streptacidiphilus</taxon>
    </lineage>
</organism>
<dbReference type="InterPro" id="IPR005122">
    <property type="entry name" value="Uracil-DNA_glycosylase-like"/>
</dbReference>
<keyword evidence="4" id="KW-0479">Metal-binding</keyword>
<reference evidence="12" key="1">
    <citation type="journal article" date="2019" name="Int. J. Syst. Evol. Microbiol.">
        <title>The Global Catalogue of Microorganisms (GCM) 10K type strain sequencing project: providing services to taxonomists for standard genome sequencing and annotation.</title>
        <authorList>
            <consortium name="The Broad Institute Genomics Platform"/>
            <consortium name="The Broad Institute Genome Sequencing Center for Infectious Disease"/>
            <person name="Wu L."/>
            <person name="Ma J."/>
        </authorList>
    </citation>
    <scope>NUCLEOTIDE SEQUENCE [LARGE SCALE GENOMIC DNA]</scope>
    <source>
        <strain evidence="12">JCM 4816</strain>
    </source>
</reference>
<gene>
    <name evidence="11" type="ORF">ACFP3V_04630</name>
</gene>
<dbReference type="InterPro" id="IPR036895">
    <property type="entry name" value="Uracil-DNA_glycosylase-like_sf"/>
</dbReference>
<evidence type="ECO:0000256" key="3">
    <source>
        <dbReference type="ARBA" id="ARBA00022485"/>
    </source>
</evidence>
<comment type="caution">
    <text evidence="11">The sequence shown here is derived from an EMBL/GenBank/DDBJ whole genome shotgun (WGS) entry which is preliminary data.</text>
</comment>
<evidence type="ECO:0000256" key="8">
    <source>
        <dbReference type="ARBA" id="ARBA00023014"/>
    </source>
</evidence>
<dbReference type="PANTHER" id="PTHR33693:SF9">
    <property type="entry name" value="TYPE-4 URACIL-DNA GLYCOSYLASE"/>
    <property type="match status" value="1"/>
</dbReference>
<dbReference type="SMART" id="SM00986">
    <property type="entry name" value="UDG"/>
    <property type="match status" value="1"/>
</dbReference>
<protein>
    <recommendedName>
        <fullName evidence="2">Type-4 uracil-DNA glycosylase</fullName>
    </recommendedName>
</protein>
<dbReference type="SUPFAM" id="SSF52141">
    <property type="entry name" value="Uracil-DNA glycosylase-like"/>
    <property type="match status" value="1"/>
</dbReference>
<dbReference type="NCBIfam" id="TIGR03914">
    <property type="entry name" value="UDG_fam_dom"/>
    <property type="match status" value="1"/>
</dbReference>
<dbReference type="CDD" id="cd10030">
    <property type="entry name" value="UDG-F4_TTUDGA_SPO1dp_like"/>
    <property type="match status" value="1"/>
</dbReference>
<evidence type="ECO:0000259" key="10">
    <source>
        <dbReference type="SMART" id="SM00986"/>
    </source>
</evidence>
<evidence type="ECO:0000256" key="5">
    <source>
        <dbReference type="ARBA" id="ARBA00022763"/>
    </source>
</evidence>
<dbReference type="NCBIfam" id="TIGR00758">
    <property type="entry name" value="UDG_fam4"/>
    <property type="match status" value="1"/>
</dbReference>
<evidence type="ECO:0000256" key="9">
    <source>
        <dbReference type="ARBA" id="ARBA00023204"/>
    </source>
</evidence>
<evidence type="ECO:0000256" key="4">
    <source>
        <dbReference type="ARBA" id="ARBA00022723"/>
    </source>
</evidence>
<dbReference type="Gene3D" id="3.40.470.10">
    <property type="entry name" value="Uracil-DNA glycosylase-like domain"/>
    <property type="match status" value="1"/>
</dbReference>